<name>B6EPI3_ALISL</name>
<feature type="transmembrane region" description="Helical" evidence="6">
    <location>
        <begin position="39"/>
        <end position="57"/>
    </location>
</feature>
<comment type="subcellular location">
    <subcellularLocation>
        <location evidence="1">Cell membrane</location>
        <topology evidence="1">Multi-pass membrane protein</topology>
    </subcellularLocation>
</comment>
<proteinExistence type="predicted"/>
<evidence type="ECO:0000256" key="3">
    <source>
        <dbReference type="ARBA" id="ARBA00022692"/>
    </source>
</evidence>
<dbReference type="InterPro" id="IPR003856">
    <property type="entry name" value="LPS_length_determ_N"/>
</dbReference>
<organism evidence="9 10">
    <name type="scientific">Aliivibrio salmonicida (strain LFI1238)</name>
    <name type="common">Vibrio salmonicida (strain LFI1238)</name>
    <dbReference type="NCBI Taxonomy" id="316275"/>
    <lineage>
        <taxon>Bacteria</taxon>
        <taxon>Pseudomonadati</taxon>
        <taxon>Pseudomonadota</taxon>
        <taxon>Gammaproteobacteria</taxon>
        <taxon>Vibrionales</taxon>
        <taxon>Vibrionaceae</taxon>
        <taxon>Aliivibrio</taxon>
    </lineage>
</organism>
<dbReference type="Pfam" id="PF02706">
    <property type="entry name" value="Wzz"/>
    <property type="match status" value="1"/>
</dbReference>
<evidence type="ECO:0000313" key="10">
    <source>
        <dbReference type="Proteomes" id="UP000001730"/>
    </source>
</evidence>
<dbReference type="PANTHER" id="PTHR32309:SF13">
    <property type="entry name" value="FERRIC ENTEROBACTIN TRANSPORT PROTEIN FEPE"/>
    <property type="match status" value="1"/>
</dbReference>
<feature type="domain" description="Polysaccharide chain length determinant N-terminal" evidence="7">
    <location>
        <begin position="23"/>
        <end position="124"/>
    </location>
</feature>
<keyword evidence="5 6" id="KW-0472">Membrane</keyword>
<feature type="transmembrane region" description="Helical" evidence="6">
    <location>
        <begin position="292"/>
        <end position="316"/>
    </location>
</feature>
<dbReference type="PANTHER" id="PTHR32309">
    <property type="entry name" value="TYROSINE-PROTEIN KINASE"/>
    <property type="match status" value="1"/>
</dbReference>
<sequence>MNEKQQLPHSQHLAFPPAMPADDEIDLRELFGALWKGKWIIIATTFIFAVGGVLFALSQPNTYKAEVVLAPAGESGGGLAVMAGELGGLASLAGINIGGGGTDSKGMSLAVLQSRQFINAFITKHDLVVPLFAGTEWNKQSGELIIDPEVYNTETKEWVREVKPDESPVPTDWQAHKAFKGFLSTADAKDTGLVTLSVTHISPIIAQQWVEWLVADLNLWMKDKSLTETKRNIGYLEQQLQKTDISDMRSVFYQLIEDQTKNLMLAEVEAEFAFKTIDPAVIPEEKAGPKRALICVLSVLLGGMLGVAVVLVRFAFRKEELETRN</sequence>
<keyword evidence="10" id="KW-1185">Reference proteome</keyword>
<evidence type="ECO:0000256" key="5">
    <source>
        <dbReference type="ARBA" id="ARBA00023136"/>
    </source>
</evidence>
<dbReference type="HOGENOM" id="CLU_074107_0_0_6"/>
<dbReference type="GO" id="GO:0004713">
    <property type="term" value="F:protein tyrosine kinase activity"/>
    <property type="evidence" value="ECO:0007669"/>
    <property type="project" value="TreeGrafter"/>
</dbReference>
<dbReference type="KEGG" id="vsa:VSAL_I0278"/>
<dbReference type="eggNOG" id="COG3765">
    <property type="taxonomic scope" value="Bacteria"/>
</dbReference>
<evidence type="ECO:0000259" key="7">
    <source>
        <dbReference type="Pfam" id="PF02706"/>
    </source>
</evidence>
<keyword evidence="3 6" id="KW-0812">Transmembrane</keyword>
<dbReference type="InterPro" id="IPR032807">
    <property type="entry name" value="GNVR"/>
</dbReference>
<accession>B6EPI3</accession>
<keyword evidence="2" id="KW-1003">Cell membrane</keyword>
<dbReference type="GO" id="GO:0005886">
    <property type="term" value="C:plasma membrane"/>
    <property type="evidence" value="ECO:0007669"/>
    <property type="project" value="UniProtKB-SubCell"/>
</dbReference>
<dbReference type="AlphaFoldDB" id="B6EPI3"/>
<dbReference type="Pfam" id="PF13807">
    <property type="entry name" value="GNVR"/>
    <property type="match status" value="1"/>
</dbReference>
<dbReference type="Proteomes" id="UP000001730">
    <property type="component" value="Chromosome 1"/>
</dbReference>
<evidence type="ECO:0000313" key="9">
    <source>
        <dbReference type="EMBL" id="CAQ77963.1"/>
    </source>
</evidence>
<feature type="domain" description="Tyrosine-protein kinase G-rich" evidence="8">
    <location>
        <begin position="243"/>
        <end position="313"/>
    </location>
</feature>
<dbReference type="RefSeq" id="WP_012549120.1">
    <property type="nucleotide sequence ID" value="NC_011312.1"/>
</dbReference>
<gene>
    <name evidence="9" type="primary">wzz</name>
    <name evidence="9" type="ordered locus">VSAL_I0278</name>
</gene>
<dbReference type="EMBL" id="FM178379">
    <property type="protein sequence ID" value="CAQ77963.1"/>
    <property type="molecule type" value="Genomic_DNA"/>
</dbReference>
<evidence type="ECO:0000256" key="6">
    <source>
        <dbReference type="SAM" id="Phobius"/>
    </source>
</evidence>
<evidence type="ECO:0000256" key="2">
    <source>
        <dbReference type="ARBA" id="ARBA00022475"/>
    </source>
</evidence>
<evidence type="ECO:0000256" key="4">
    <source>
        <dbReference type="ARBA" id="ARBA00022989"/>
    </source>
</evidence>
<evidence type="ECO:0000259" key="8">
    <source>
        <dbReference type="Pfam" id="PF13807"/>
    </source>
</evidence>
<dbReference type="InterPro" id="IPR050445">
    <property type="entry name" value="Bact_polysacc_biosynth/exp"/>
</dbReference>
<keyword evidence="4 6" id="KW-1133">Transmembrane helix</keyword>
<protein>
    <submittedName>
        <fullName evidence="9">O-antigen length determinant protein</fullName>
    </submittedName>
</protein>
<evidence type="ECO:0000256" key="1">
    <source>
        <dbReference type="ARBA" id="ARBA00004651"/>
    </source>
</evidence>
<reference evidence="9 10" key="1">
    <citation type="journal article" date="2008" name="BMC Genomics">
        <title>The genome sequence of the fish pathogen Aliivibrio salmonicida strain LFI1238 shows extensive evidence of gene decay.</title>
        <authorList>
            <person name="Hjerde E."/>
            <person name="Lorentzen M.S."/>
            <person name="Holden M.T."/>
            <person name="Seeger K."/>
            <person name="Paulsen S."/>
            <person name="Bason N."/>
            <person name="Churcher C."/>
            <person name="Harris D."/>
            <person name="Norbertczak H."/>
            <person name="Quail M.A."/>
            <person name="Sanders S."/>
            <person name="Thurston S."/>
            <person name="Parkhill J."/>
            <person name="Willassen N.P."/>
            <person name="Thomson N.R."/>
        </authorList>
    </citation>
    <scope>NUCLEOTIDE SEQUENCE [LARGE SCALE GENOMIC DNA]</scope>
    <source>
        <strain evidence="9 10">LFI1238</strain>
    </source>
</reference>